<comment type="caution">
    <text evidence="2">The sequence shown here is derived from an EMBL/GenBank/DDBJ whole genome shotgun (WGS) entry which is preliminary data.</text>
</comment>
<proteinExistence type="predicted"/>
<dbReference type="Proteomes" id="UP000751614">
    <property type="component" value="Unassembled WGS sequence"/>
</dbReference>
<accession>A0ABY2WHE0</accession>
<evidence type="ECO:0000259" key="1">
    <source>
        <dbReference type="Pfam" id="PF14300"/>
    </source>
</evidence>
<dbReference type="RefSeq" id="WP_138838706.1">
    <property type="nucleotide sequence ID" value="NZ_VCNI01000003.1"/>
</dbReference>
<organism evidence="2 3">
    <name type="scientific">Flagellimonas algicola</name>
    <dbReference type="NCBI Taxonomy" id="2583815"/>
    <lineage>
        <taxon>Bacteria</taxon>
        <taxon>Pseudomonadati</taxon>
        <taxon>Bacteroidota</taxon>
        <taxon>Flavobacteriia</taxon>
        <taxon>Flavobacteriales</taxon>
        <taxon>Flavobacteriaceae</taxon>
        <taxon>Flagellimonas</taxon>
    </lineage>
</organism>
<keyword evidence="3" id="KW-1185">Reference proteome</keyword>
<dbReference type="InterPro" id="IPR025402">
    <property type="entry name" value="DMP19_C"/>
</dbReference>
<feature type="domain" description="DNA mimic protein DMP19 C-terminal" evidence="1">
    <location>
        <begin position="84"/>
        <end position="208"/>
    </location>
</feature>
<protein>
    <submittedName>
        <fullName evidence="2">DUF4375 domain-containing protein</fullName>
    </submittedName>
</protein>
<reference evidence="2 3" key="1">
    <citation type="submission" date="2019-05" db="EMBL/GenBank/DDBJ databases">
        <title>Flagellimonas sp. AsT0115, sp. nov., isolated from a marine red algae, Asparagopsis taxiformis.</title>
        <authorList>
            <person name="Kim J."/>
            <person name="Jeong S.E."/>
            <person name="Jeon C.O."/>
        </authorList>
    </citation>
    <scope>NUCLEOTIDE SEQUENCE [LARGE SCALE GENOMIC DNA]</scope>
    <source>
        <strain evidence="2 3">AsT0115</strain>
    </source>
</reference>
<sequence>MDYTTILIIIAVAVVLKNLVPKLVKFGEPDKAPNKGEWHYKVRFAKLNKELYDQSNSEEREELLYYYTQKLRQKDNYGEASFQEMPKLLQVVYLIDELEMEVQNGGLLQFFTNSSGQYAQETLEALELVGDGKATGLLEEAVKIINEHSGLMEITKTKLEGMHLHTIFKTSDLYNNESLMEAMNALDNKFYDLKSSYSKLKMVYFEKHKEELWEKLNQN</sequence>
<dbReference type="Gene3D" id="1.20.1420.60">
    <property type="match status" value="1"/>
</dbReference>
<dbReference type="Pfam" id="PF14300">
    <property type="entry name" value="DMP19"/>
    <property type="match status" value="1"/>
</dbReference>
<dbReference type="EMBL" id="VCNI01000003">
    <property type="protein sequence ID" value="TMU51003.1"/>
    <property type="molecule type" value="Genomic_DNA"/>
</dbReference>
<evidence type="ECO:0000313" key="3">
    <source>
        <dbReference type="Proteomes" id="UP000751614"/>
    </source>
</evidence>
<name>A0ABY2WHE0_9FLAO</name>
<evidence type="ECO:0000313" key="2">
    <source>
        <dbReference type="EMBL" id="TMU51003.1"/>
    </source>
</evidence>
<gene>
    <name evidence="2" type="ORF">FGG15_17420</name>
</gene>